<evidence type="ECO:0000313" key="1">
    <source>
        <dbReference type="EMBL" id="RUS98622.1"/>
    </source>
</evidence>
<dbReference type="EMBL" id="RSCL01000028">
    <property type="protein sequence ID" value="RUS98622.1"/>
    <property type="molecule type" value="Genomic_DNA"/>
</dbReference>
<comment type="caution">
    <text evidence="1">The sequence shown here is derived from an EMBL/GenBank/DDBJ whole genome shotgun (WGS) entry which is preliminary data.</text>
</comment>
<sequence length="80" mass="9122">MNVLILAGDELETLIPPDGQVYYNTTLSDDNTGKLELKNYVLQHREDINEIHKLCEAIKMDAKPLDAHNFIEILHCQSQS</sequence>
<proteinExistence type="predicted"/>
<organism evidence="1 2">
    <name type="scientific">Dulcicalothrix desertica PCC 7102</name>
    <dbReference type="NCBI Taxonomy" id="232991"/>
    <lineage>
        <taxon>Bacteria</taxon>
        <taxon>Bacillati</taxon>
        <taxon>Cyanobacteriota</taxon>
        <taxon>Cyanophyceae</taxon>
        <taxon>Nostocales</taxon>
        <taxon>Calotrichaceae</taxon>
        <taxon>Dulcicalothrix</taxon>
    </lineage>
</organism>
<dbReference type="OrthoDB" id="490850at2"/>
<reference evidence="1" key="1">
    <citation type="submission" date="2018-12" db="EMBL/GenBank/DDBJ databases">
        <authorList>
            <person name="Will S."/>
            <person name="Neumann-Schaal M."/>
            <person name="Henke P."/>
        </authorList>
    </citation>
    <scope>NUCLEOTIDE SEQUENCE</scope>
    <source>
        <strain evidence="1">PCC 7102</strain>
    </source>
</reference>
<reference evidence="1" key="2">
    <citation type="journal article" date="2019" name="Genome Biol. Evol.">
        <title>Day and night: Metabolic profiles and evolutionary relationships of six axenic non-marine cyanobacteria.</title>
        <authorList>
            <person name="Will S.E."/>
            <person name="Henke P."/>
            <person name="Boedeker C."/>
            <person name="Huang S."/>
            <person name="Brinkmann H."/>
            <person name="Rohde M."/>
            <person name="Jarek M."/>
            <person name="Friedl T."/>
            <person name="Seufert S."/>
            <person name="Schumacher M."/>
            <person name="Overmann J."/>
            <person name="Neumann-Schaal M."/>
            <person name="Petersen J."/>
        </authorList>
    </citation>
    <scope>NUCLEOTIDE SEQUENCE [LARGE SCALE GENOMIC DNA]</scope>
    <source>
        <strain evidence="1">PCC 7102</strain>
    </source>
</reference>
<evidence type="ECO:0000313" key="2">
    <source>
        <dbReference type="Proteomes" id="UP000271624"/>
    </source>
</evidence>
<dbReference type="Proteomes" id="UP000271624">
    <property type="component" value="Unassembled WGS sequence"/>
</dbReference>
<name>A0A3S1ADU5_9CYAN</name>
<dbReference type="AlphaFoldDB" id="A0A3S1ADU5"/>
<protein>
    <submittedName>
        <fullName evidence="1">Uncharacterized protein</fullName>
    </submittedName>
</protein>
<gene>
    <name evidence="1" type="ORF">DSM106972_080080</name>
</gene>
<accession>A0A3S1ADU5</accession>
<keyword evidence="2" id="KW-1185">Reference proteome</keyword>